<keyword evidence="8" id="KW-0832">Ubl conjugation</keyword>
<dbReference type="GO" id="GO:0008270">
    <property type="term" value="F:zinc ion binding"/>
    <property type="evidence" value="ECO:0007669"/>
    <property type="project" value="UniProtKB-KW"/>
</dbReference>
<evidence type="ECO:0000256" key="5">
    <source>
        <dbReference type="ARBA" id="ARBA00022737"/>
    </source>
</evidence>
<keyword evidence="3" id="KW-1017">Isopeptide bond</keyword>
<feature type="region of interest" description="Disordered" evidence="14">
    <location>
        <begin position="241"/>
        <end position="283"/>
    </location>
</feature>
<keyword evidence="11" id="KW-0804">Transcription</keyword>
<feature type="domain" description="C2H2-type" evidence="15">
    <location>
        <begin position="791"/>
        <end position="813"/>
    </location>
</feature>
<keyword evidence="4" id="KW-0479">Metal-binding</keyword>
<dbReference type="Pfam" id="PF00096">
    <property type="entry name" value="zf-C2H2"/>
    <property type="match status" value="5"/>
</dbReference>
<feature type="region of interest" description="Disordered" evidence="14">
    <location>
        <begin position="406"/>
        <end position="494"/>
    </location>
</feature>
<dbReference type="FunFam" id="3.30.160.60:FF:000046">
    <property type="entry name" value="Putative B-cell lymphoma/leukemia 11A"/>
    <property type="match status" value="1"/>
</dbReference>
<dbReference type="OrthoDB" id="10046198at2759"/>
<keyword evidence="12" id="KW-0539">Nucleus</keyword>
<evidence type="ECO:0000256" key="14">
    <source>
        <dbReference type="SAM" id="MobiDB-lite"/>
    </source>
</evidence>
<keyword evidence="10" id="KW-0238">DNA-binding</keyword>
<feature type="domain" description="C2H2-type" evidence="15">
    <location>
        <begin position="763"/>
        <end position="790"/>
    </location>
</feature>
<organism evidence="16 17">
    <name type="scientific">Trichoplusia ni</name>
    <name type="common">Cabbage looper</name>
    <dbReference type="NCBI Taxonomy" id="7111"/>
    <lineage>
        <taxon>Eukaryota</taxon>
        <taxon>Metazoa</taxon>
        <taxon>Ecdysozoa</taxon>
        <taxon>Arthropoda</taxon>
        <taxon>Hexapoda</taxon>
        <taxon>Insecta</taxon>
        <taxon>Pterygota</taxon>
        <taxon>Neoptera</taxon>
        <taxon>Endopterygota</taxon>
        <taxon>Lepidoptera</taxon>
        <taxon>Glossata</taxon>
        <taxon>Ditrysia</taxon>
        <taxon>Noctuoidea</taxon>
        <taxon>Noctuidae</taxon>
        <taxon>Plusiinae</taxon>
        <taxon>Trichoplusia</taxon>
    </lineage>
</organism>
<dbReference type="GO" id="GO:0005634">
    <property type="term" value="C:nucleus"/>
    <property type="evidence" value="ECO:0007669"/>
    <property type="project" value="UniProtKB-SubCell"/>
</dbReference>
<keyword evidence="9" id="KW-0805">Transcription regulation</keyword>
<dbReference type="PANTHER" id="PTHR45993">
    <property type="entry name" value="B-CELL LYMPHOMA/LEUKEMIA 11"/>
    <property type="match status" value="1"/>
</dbReference>
<dbReference type="GO" id="GO:0006357">
    <property type="term" value="P:regulation of transcription by RNA polymerase II"/>
    <property type="evidence" value="ECO:0007669"/>
    <property type="project" value="TreeGrafter"/>
</dbReference>
<reference evidence="17" key="1">
    <citation type="submission" date="2025-08" db="UniProtKB">
        <authorList>
            <consortium name="RefSeq"/>
        </authorList>
    </citation>
    <scope>IDENTIFICATION</scope>
</reference>
<feature type="domain" description="C2H2-type" evidence="15">
    <location>
        <begin position="524"/>
        <end position="551"/>
    </location>
</feature>
<keyword evidence="6 13" id="KW-0863">Zinc-finger</keyword>
<feature type="compositionally biased region" description="Basic and acidic residues" evidence="14">
    <location>
        <begin position="164"/>
        <end position="191"/>
    </location>
</feature>
<feature type="region of interest" description="Disordered" evidence="14">
    <location>
        <begin position="660"/>
        <end position="680"/>
    </location>
</feature>
<evidence type="ECO:0000256" key="1">
    <source>
        <dbReference type="ARBA" id="ARBA00003767"/>
    </source>
</evidence>
<evidence type="ECO:0000256" key="12">
    <source>
        <dbReference type="ARBA" id="ARBA00023242"/>
    </source>
</evidence>
<feature type="compositionally biased region" description="Low complexity" evidence="14">
    <location>
        <begin position="249"/>
        <end position="264"/>
    </location>
</feature>
<dbReference type="InterPro" id="IPR051497">
    <property type="entry name" value="Dev/Hematopoietic_TF"/>
</dbReference>
<dbReference type="CTD" id="31660"/>
<dbReference type="SUPFAM" id="SSF57667">
    <property type="entry name" value="beta-beta-alpha zinc fingers"/>
    <property type="match status" value="3"/>
</dbReference>
<name>A0A7E5VQK8_TRINI</name>
<dbReference type="FunCoup" id="A0A7E5VQK8">
    <property type="interactions" value="440"/>
</dbReference>
<sequence length="867" mass="94082">MRIKMPAVRIAQADADSAAEGGGSPTPGVPADTLTCGACRRAFALADIVRFIQHKISSCDKDLTSYHCYSTGPNSDQEDGSRPGQVSSGSTSVRRPSLLTARRPPSSRVHTPPLASPSIAHPDLLEDGGASSTPKRLLDEADAGVSTPKRRASTSPMPSSSPDEDIKPKIKQEHMDTSSSPEDTKKSRTEVADAESNTMHSEPSNYVCSTCKARVHSAWRLLQHVQHVHGVKIYVEAMPQQQPNKQNHSSSSTSSSSSGCSSTGAPLPPPSLRHHPLLPPPDMHSPFGVGGLLRMPLPGSLPPLAHPSVPPTPLFARPNHHDHRFRMEQLVSEQFRHHGLNLAAAAAAVAANSLPPHQAFPSPADRPPVVPTSVSGRDRAPPVSQPLSLEPQLDFYSQRLRQLAGTTSPGAATGNSSSPSPRKHSPPFASPSPSRVGQTPPAGAGPGTVDTPREATRPHSSTSPERRIEPLAADAPPTDRPSSTPPAKRNTDEGIHSCEFCGKKFRFENNLIVHRRSHTGEKPFKCTECDEAFEKASKLKRHMKIHRTSDTNVEDGESGGDTGEDDSDDDLEDEELEGEEEDENDEGDDVEEAEDLTVSNSSAPSAPTRKQTPVLPNNPPTASVVGELMDKFGLSNIAQYSEAFKQALQESGNSLKWQLAKDRDNNNGPPSDKPNGMPPTAALRLKEEFAKMPPQPHPLFNPFENPFETSKRIKLDMDRGEGWWLPTLHAQRPPENIFDGLKNSGNGLLQNPLLKSKDGRRNDTCEFCGKVFKNCSNLTVHRRSHTGEKPYKCELCSYACAQSSKLTRHMKTHGRLGKDVYRCRFCEMPFSVPSTLEKHMRKCVVNQSNGAPLALSDDSNACRDEAS</sequence>
<dbReference type="SMART" id="SM00355">
    <property type="entry name" value="ZnF_C2H2"/>
    <property type="match status" value="6"/>
</dbReference>
<evidence type="ECO:0000256" key="8">
    <source>
        <dbReference type="ARBA" id="ARBA00022843"/>
    </source>
</evidence>
<dbReference type="InParanoid" id="A0A7E5VQK8"/>
<dbReference type="FunFam" id="3.30.160.60:FF:000106">
    <property type="entry name" value="B-cell lymphoma/leukemia 11A isoform X2"/>
    <property type="match status" value="1"/>
</dbReference>
<feature type="compositionally biased region" description="Polar residues" evidence="14">
    <location>
        <begin position="406"/>
        <end position="415"/>
    </location>
</feature>
<evidence type="ECO:0000256" key="11">
    <source>
        <dbReference type="ARBA" id="ARBA00023163"/>
    </source>
</evidence>
<dbReference type="InterPro" id="IPR036236">
    <property type="entry name" value="Znf_C2H2_sf"/>
</dbReference>
<evidence type="ECO:0000256" key="6">
    <source>
        <dbReference type="ARBA" id="ARBA00022771"/>
    </source>
</evidence>
<gene>
    <name evidence="17" type="primary">LOC113495740</name>
</gene>
<dbReference type="PROSITE" id="PS00028">
    <property type="entry name" value="ZINC_FINGER_C2H2_1"/>
    <property type="match status" value="5"/>
</dbReference>
<dbReference type="Pfam" id="PF25491">
    <property type="entry name" value="CCHC_BCL-11A"/>
    <property type="match status" value="1"/>
</dbReference>
<keyword evidence="5" id="KW-0677">Repeat</keyword>
<feature type="compositionally biased region" description="Acidic residues" evidence="14">
    <location>
        <begin position="552"/>
        <end position="595"/>
    </location>
</feature>
<dbReference type="PANTHER" id="PTHR45993:SF6">
    <property type="entry name" value="C2H2-TYPE DOMAIN-CONTAINING PROTEIN"/>
    <property type="match status" value="1"/>
</dbReference>
<evidence type="ECO:0000256" key="4">
    <source>
        <dbReference type="ARBA" id="ARBA00022723"/>
    </source>
</evidence>
<dbReference type="GO" id="GO:0000978">
    <property type="term" value="F:RNA polymerase II cis-regulatory region sequence-specific DNA binding"/>
    <property type="evidence" value="ECO:0007669"/>
    <property type="project" value="TreeGrafter"/>
</dbReference>
<evidence type="ECO:0000256" key="3">
    <source>
        <dbReference type="ARBA" id="ARBA00022499"/>
    </source>
</evidence>
<dbReference type="InterPro" id="IPR057448">
    <property type="entry name" value="BCL-11A_Znf_CCHC"/>
</dbReference>
<feature type="region of interest" description="Disordered" evidence="14">
    <location>
        <begin position="544"/>
        <end position="622"/>
    </location>
</feature>
<dbReference type="Proteomes" id="UP000322000">
    <property type="component" value="Chromosome 7"/>
</dbReference>
<feature type="domain" description="C2H2-type" evidence="15">
    <location>
        <begin position="496"/>
        <end position="523"/>
    </location>
</feature>
<evidence type="ECO:0000313" key="17">
    <source>
        <dbReference type="RefSeq" id="XP_026730451.1"/>
    </source>
</evidence>
<feature type="compositionally biased region" description="Pro residues" evidence="14">
    <location>
        <begin position="266"/>
        <end position="283"/>
    </location>
</feature>
<dbReference type="PROSITE" id="PS50157">
    <property type="entry name" value="ZINC_FINGER_C2H2_2"/>
    <property type="match status" value="5"/>
</dbReference>
<evidence type="ECO:0000256" key="7">
    <source>
        <dbReference type="ARBA" id="ARBA00022833"/>
    </source>
</evidence>
<dbReference type="GeneID" id="113495740"/>
<dbReference type="FunFam" id="3.30.160.60:FF:000097">
    <property type="entry name" value="Zinc finger protein"/>
    <property type="match status" value="1"/>
</dbReference>
<feature type="domain" description="C2H2-type" evidence="15">
    <location>
        <begin position="821"/>
        <end position="852"/>
    </location>
</feature>
<feature type="compositionally biased region" description="Polar residues" evidence="14">
    <location>
        <begin position="84"/>
        <end position="94"/>
    </location>
</feature>
<accession>A0A7E5VQK8</accession>
<dbReference type="KEGG" id="tnl:113495740"/>
<comment type="function">
    <text evidence="1">May be involved in transcriptional regulation.</text>
</comment>
<evidence type="ECO:0000256" key="2">
    <source>
        <dbReference type="ARBA" id="ARBA00004123"/>
    </source>
</evidence>
<proteinExistence type="predicted"/>
<dbReference type="AlphaFoldDB" id="A0A7E5VQK8"/>
<keyword evidence="7" id="KW-0862">Zinc</keyword>
<dbReference type="FunFam" id="3.30.160.60:FF:001175">
    <property type="entry name" value="Zinc finger, C2H2 type"/>
    <property type="match status" value="1"/>
</dbReference>
<evidence type="ECO:0000259" key="15">
    <source>
        <dbReference type="PROSITE" id="PS50157"/>
    </source>
</evidence>
<feature type="region of interest" description="Disordered" evidence="14">
    <location>
        <begin position="356"/>
        <end position="391"/>
    </location>
</feature>
<protein>
    <submittedName>
        <fullName evidence="17">B-cell lymphoma/leukemia 11A isoform X1</fullName>
    </submittedName>
</protein>
<evidence type="ECO:0000256" key="9">
    <source>
        <dbReference type="ARBA" id="ARBA00023015"/>
    </source>
</evidence>
<dbReference type="GO" id="GO:0003700">
    <property type="term" value="F:DNA-binding transcription factor activity"/>
    <property type="evidence" value="ECO:0007669"/>
    <property type="project" value="TreeGrafter"/>
</dbReference>
<evidence type="ECO:0000313" key="16">
    <source>
        <dbReference type="Proteomes" id="UP000322000"/>
    </source>
</evidence>
<evidence type="ECO:0000256" key="10">
    <source>
        <dbReference type="ARBA" id="ARBA00023125"/>
    </source>
</evidence>
<evidence type="ECO:0000256" key="13">
    <source>
        <dbReference type="PROSITE-ProRule" id="PRU00042"/>
    </source>
</evidence>
<feature type="compositionally biased region" description="Polar residues" evidence="14">
    <location>
        <begin position="195"/>
        <end position="205"/>
    </location>
</feature>
<dbReference type="Gene3D" id="3.30.160.60">
    <property type="entry name" value="Classic Zinc Finger"/>
    <property type="match status" value="5"/>
</dbReference>
<comment type="subcellular location">
    <subcellularLocation>
        <location evidence="2">Nucleus</location>
    </subcellularLocation>
</comment>
<feature type="region of interest" description="Disordered" evidence="14">
    <location>
        <begin position="71"/>
        <end position="205"/>
    </location>
</feature>
<feature type="compositionally biased region" description="Polar residues" evidence="14">
    <location>
        <begin position="597"/>
        <end position="615"/>
    </location>
</feature>
<dbReference type="InterPro" id="IPR013087">
    <property type="entry name" value="Znf_C2H2_type"/>
</dbReference>
<dbReference type="RefSeq" id="XP_026730451.1">
    <property type="nucleotide sequence ID" value="XM_026874650.1"/>
</dbReference>
<keyword evidence="16" id="KW-1185">Reference proteome</keyword>